<dbReference type="GO" id="GO:0006508">
    <property type="term" value="P:proteolysis"/>
    <property type="evidence" value="ECO:0007669"/>
    <property type="project" value="UniProtKB-KW"/>
</dbReference>
<protein>
    <submittedName>
        <fullName evidence="1">ATP-dependent Clp protease proteolytic subunit 4, chloroplastic</fullName>
    </submittedName>
</protein>
<organism evidence="1 2">
    <name type="scientific">Olea europaea subsp. europaea</name>
    <dbReference type="NCBI Taxonomy" id="158383"/>
    <lineage>
        <taxon>Eukaryota</taxon>
        <taxon>Viridiplantae</taxon>
        <taxon>Streptophyta</taxon>
        <taxon>Embryophyta</taxon>
        <taxon>Tracheophyta</taxon>
        <taxon>Spermatophyta</taxon>
        <taxon>Magnoliopsida</taxon>
        <taxon>eudicotyledons</taxon>
        <taxon>Gunneridae</taxon>
        <taxon>Pentapetalae</taxon>
        <taxon>asterids</taxon>
        <taxon>lamiids</taxon>
        <taxon>Lamiales</taxon>
        <taxon>Oleaceae</taxon>
        <taxon>Oleeae</taxon>
        <taxon>Olea</taxon>
    </lineage>
</organism>
<dbReference type="Gramene" id="OE9A078968T1">
    <property type="protein sequence ID" value="OE9A078968C1"/>
    <property type="gene ID" value="OE9A078968"/>
</dbReference>
<name>A0A8S0RW13_OLEEU</name>
<dbReference type="GO" id="GO:0008233">
    <property type="term" value="F:peptidase activity"/>
    <property type="evidence" value="ECO:0007669"/>
    <property type="project" value="UniProtKB-KW"/>
</dbReference>
<dbReference type="Proteomes" id="UP000594638">
    <property type="component" value="Unassembled WGS sequence"/>
</dbReference>
<evidence type="ECO:0000313" key="2">
    <source>
        <dbReference type="Proteomes" id="UP000594638"/>
    </source>
</evidence>
<keyword evidence="1" id="KW-0645">Protease</keyword>
<keyword evidence="2" id="KW-1185">Reference proteome</keyword>
<comment type="caution">
    <text evidence="1">The sequence shown here is derived from an EMBL/GenBank/DDBJ whole genome shotgun (WGS) entry which is preliminary data.</text>
</comment>
<gene>
    <name evidence="1" type="ORF">OLEA9_A078968</name>
</gene>
<reference evidence="1 2" key="1">
    <citation type="submission" date="2019-12" db="EMBL/GenBank/DDBJ databases">
        <authorList>
            <person name="Alioto T."/>
            <person name="Alioto T."/>
            <person name="Gomez Garrido J."/>
        </authorList>
    </citation>
    <scope>NUCLEOTIDE SEQUENCE [LARGE SCALE GENOMIC DNA]</scope>
</reference>
<accession>A0A8S0RW13</accession>
<proteinExistence type="predicted"/>
<evidence type="ECO:0000313" key="1">
    <source>
        <dbReference type="EMBL" id="CAA2983533.1"/>
    </source>
</evidence>
<dbReference type="EMBL" id="CACTIH010003734">
    <property type="protein sequence ID" value="CAA2983533.1"/>
    <property type="molecule type" value="Genomic_DNA"/>
</dbReference>
<dbReference type="OrthoDB" id="1722325at2759"/>
<keyword evidence="1" id="KW-0378">Hydrolase</keyword>
<dbReference type="AlphaFoldDB" id="A0A8S0RW13"/>
<sequence>MSPIDAVEYGIIDGVIFRDTIIALVPVPEKIKASTFNYEEISKDPKKILTPEIPDDEIY</sequence>